<evidence type="ECO:0000313" key="2">
    <source>
        <dbReference type="Proteomes" id="UP000266673"/>
    </source>
</evidence>
<accession>A0A397VZZ5</accession>
<dbReference type="Proteomes" id="UP000266673">
    <property type="component" value="Unassembled WGS sequence"/>
</dbReference>
<reference evidence="1 2" key="1">
    <citation type="submission" date="2018-06" db="EMBL/GenBank/DDBJ databases">
        <title>Comparative genomics reveals the genomic features of Rhizophagus irregularis, R. cerebriforme, R. diaphanum and Gigaspora rosea, and their symbiotic lifestyle signature.</title>
        <authorList>
            <person name="Morin E."/>
            <person name="San Clemente H."/>
            <person name="Chen E.C.H."/>
            <person name="De La Providencia I."/>
            <person name="Hainaut M."/>
            <person name="Kuo A."/>
            <person name="Kohler A."/>
            <person name="Murat C."/>
            <person name="Tang N."/>
            <person name="Roy S."/>
            <person name="Loubradou J."/>
            <person name="Henrissat B."/>
            <person name="Grigoriev I.V."/>
            <person name="Corradi N."/>
            <person name="Roux C."/>
            <person name="Martin F.M."/>
        </authorList>
    </citation>
    <scope>NUCLEOTIDE SEQUENCE [LARGE SCALE GENOMIC DNA]</scope>
    <source>
        <strain evidence="1 2">DAOM 194757</strain>
    </source>
</reference>
<comment type="caution">
    <text evidence="1">The sequence shown here is derived from an EMBL/GenBank/DDBJ whole genome shotgun (WGS) entry which is preliminary data.</text>
</comment>
<protein>
    <submittedName>
        <fullName evidence="1">Uncharacterized protein</fullName>
    </submittedName>
</protein>
<proteinExistence type="predicted"/>
<gene>
    <name evidence="1" type="ORF">C2G38_2168163</name>
</gene>
<name>A0A397VZZ5_9GLOM</name>
<dbReference type="AlphaFoldDB" id="A0A397VZZ5"/>
<evidence type="ECO:0000313" key="1">
    <source>
        <dbReference type="EMBL" id="RIB24596.1"/>
    </source>
</evidence>
<keyword evidence="2" id="KW-1185">Reference proteome</keyword>
<dbReference type="EMBL" id="QKWP01000210">
    <property type="protein sequence ID" value="RIB24596.1"/>
    <property type="molecule type" value="Genomic_DNA"/>
</dbReference>
<sequence>MKQDLKRIVNETKVRRLEWVPQDLGTEEKEHEKDLVNEVLNSYFVLEEPFDSAAVGSIDREKDLKFLL</sequence>
<organism evidence="1 2">
    <name type="scientific">Gigaspora rosea</name>
    <dbReference type="NCBI Taxonomy" id="44941"/>
    <lineage>
        <taxon>Eukaryota</taxon>
        <taxon>Fungi</taxon>
        <taxon>Fungi incertae sedis</taxon>
        <taxon>Mucoromycota</taxon>
        <taxon>Glomeromycotina</taxon>
        <taxon>Glomeromycetes</taxon>
        <taxon>Diversisporales</taxon>
        <taxon>Gigasporaceae</taxon>
        <taxon>Gigaspora</taxon>
    </lineage>
</organism>